<reference evidence="1" key="1">
    <citation type="submission" date="2021-03" db="EMBL/GenBank/DDBJ databases">
        <title>Evolutionary priming and transition to the ectomycorrhizal habit in an iconic lineage of mushroom-forming fungi: is preadaptation a requirement?</title>
        <authorList>
            <consortium name="DOE Joint Genome Institute"/>
            <person name="Looney B.P."/>
            <person name="Miyauchi S."/>
            <person name="Morin E."/>
            <person name="Drula E."/>
            <person name="Courty P.E."/>
            <person name="Chicoki N."/>
            <person name="Fauchery L."/>
            <person name="Kohler A."/>
            <person name="Kuo A."/>
            <person name="LaButti K."/>
            <person name="Pangilinan J."/>
            <person name="Lipzen A."/>
            <person name="Riley R."/>
            <person name="Andreopoulos W."/>
            <person name="He G."/>
            <person name="Johnson J."/>
            <person name="Barry K.W."/>
            <person name="Grigoriev I.V."/>
            <person name="Nagy L."/>
            <person name="Hibbett D."/>
            <person name="Henrissat B."/>
            <person name="Matheny P.B."/>
            <person name="Labbe J."/>
            <person name="Martin A.F."/>
        </authorList>
    </citation>
    <scope>NUCLEOTIDE SEQUENCE</scope>
    <source>
        <strain evidence="1">BPL698</strain>
    </source>
</reference>
<organism evidence="1 2">
    <name type="scientific">Russula earlei</name>
    <dbReference type="NCBI Taxonomy" id="71964"/>
    <lineage>
        <taxon>Eukaryota</taxon>
        <taxon>Fungi</taxon>
        <taxon>Dikarya</taxon>
        <taxon>Basidiomycota</taxon>
        <taxon>Agaricomycotina</taxon>
        <taxon>Agaricomycetes</taxon>
        <taxon>Russulales</taxon>
        <taxon>Russulaceae</taxon>
        <taxon>Russula</taxon>
    </lineage>
</organism>
<dbReference type="EMBL" id="JAGFNK010000235">
    <property type="protein sequence ID" value="KAI9456460.1"/>
    <property type="molecule type" value="Genomic_DNA"/>
</dbReference>
<evidence type="ECO:0000313" key="1">
    <source>
        <dbReference type="EMBL" id="KAI9456460.1"/>
    </source>
</evidence>
<accession>A0ACC0U2D6</accession>
<dbReference type="Proteomes" id="UP001207468">
    <property type="component" value="Unassembled WGS sequence"/>
</dbReference>
<evidence type="ECO:0000313" key="2">
    <source>
        <dbReference type="Proteomes" id="UP001207468"/>
    </source>
</evidence>
<name>A0ACC0U2D6_9AGAM</name>
<keyword evidence="2" id="KW-1185">Reference proteome</keyword>
<protein>
    <submittedName>
        <fullName evidence="1">Uncharacterized protein</fullName>
    </submittedName>
</protein>
<proteinExistence type="predicted"/>
<gene>
    <name evidence="1" type="ORF">F5148DRAFT_1369719</name>
</gene>
<sequence>MSSRLDRLLLLLDTGSTASVRTTAAKQLAQLAAKSVISDVALEDDVKAHRHHQPLGDPSGWTELMAVIARVLPCLHSRSHETRSAASNALSQIFTLVPVWHPFQDGASCSVLSPPPSSLPEFPMLSVEELVQKGTLLLASSGKEFIKPNGILASSSEVKKARKEAMGRLGLDFLYSFGGNDDMDLDKELAAESEPDVQVPGQSENIMDVDPPASADLSLDIGSKAKKRSPSPRSKSTTPVAPSPSAQCAPQPDEALSGLSARERNRLKRKRKQGNAAFVQAPPPTSGSKFQATTGAANKARLVSAEEKPPPPSRVESPTASEKVIIDPSKGGAVSPKTSQQSQALEVEPGHWVWDGLVKILEIDLFSSAWEVRHGAAMALRELLKSQGKYSGTKVGASHTENNECHERWCNGLAAKLLCVFILDRFGDFVSDQVVAPVRETVSQTIASLLLHMPRRSVLHVHSILLQMIRQDFTLPVGTNGPGKEKSHIWEVRHAGLLGIKYEVAVRSDIVEAEAGSTGEEVKAERNITVKAGSRTGFAVKTESDMGVCREDCLDVKMDVIQDRNRNRVNTEILPEPGPQQILQDVVDAAVLGLGDRDDDVRSVAASCLIPVATHLVRQLPTCLGLVLAVLWDCLGDMKDDLSSSVGAVMDLIGKLVSYDEVIEILGNNSASLPLTDLAPKLFPFFRHTIPTVRLAVVETLHSFMNVASLPKDWIATPLLRLLFQNLVVEERTDIRNATVAAWNTSLDLLRARPGWMESVILSPQLLEWFETMMTPMGFPIDTSGFYDPLSSGNGPQVAAERHNVDKNMLSQDLTLVAPDTVWKARVAAATAMAYIVASWNSSTQGVDNVFQSILLHYVDSSSMLQKVLAAIVIEEWAMRYDSESSATKRPPLIEVSTLAREMSNRTLSWLQSDPPAAYHEMAFTLARIHGECTNLLHSFAFDCKVPWTEIPTLGTEIDLTGSKQGGFSLASAETAVERDYNQLKERVGKAKKRELAVIAEKRKTVIFSIERYKEVKTQHDIRVCAAFAAAYVALRNTPDKVSPIVKGVMNGIKNEENLDLQTRSAVAVSSFIDFCALHGLAQPPDKIVKNLCTFLCQDVERTPTFAYHKKHLSAILSFQNSSKAVENGVSDDNKAESREKARLSRRGAGLAFIKLSTKFGEKLLETIPKMWQSMAGGILMACSTDTPNSADDLISRQHGQDVIDSLSVLEAVVPTLHQELWPNVRELFPMIAMVLRSRFAIIRQSAARCLAAICDVMTVDAMRFVIEEILPFLGDTLINSNRQGATELVFNVVQRLDHKTLPYVIFLVVPVLGRMSDLDDDIRSTATNTFASLVKMVPLEAGLPDPPGFPEELLKRRDEERQFLTQLLDGSKVEMYNIPVKIKAELRKYQQEGVNWLAFLAKYQLHGILCDDMGLGKTLQSICILASKHFERAMKYSQTQSPDAVHLPSLIVCPPTLTGHWYYEILKYADNLNPIMFVGNARERQRLVPRLKKHDVVITSYEVVRNEVSTLEEFNWHYCILDEGHVIKNAKTKLTKAVKCIRANHRLILSGTPIQNNVLELWSLFDFLMPGFLGSEASFNERFGKPILSNRDGKSKNSEAAALALEALHKQVLPFLLRRLKEDVLNDLPPKIIQDYFCELSEMQKYLYDDFSKSQARLTAEDAVKNAKPGEQQHIFQSLQYLRKLCNHPVMVLKTDDDIHTALQRVGQKPEKANLFDINHAPKLLALKQLLIDCGIGGTPALANTSDLGKSELADAEPTSLSPGAFSQHRVLIFCQMKQMLDIVENVLFKKHMPSVTYMRLDGSTDANKRHAVVQTFNSDPSIDCLLLTTHVGGLGLTLTGADTVIFVEHDWNPMKDLQAMDRAHRIGQKKVVNVYRLITKGTLEEKIMGLQRFKLNIANSVVTQQNSGLASMDTDLVLDLFRHTTAEDEVPSRKKDTDQQGVAGPHKNILSGLEDLPAEDEYQDFDLSSYMTSIGHTDRCITWPQLNPRKAISALSFDPTSDTLWSGASSGNVTAYYSPQGIRGVSFPVGGHLAVHKIVAGETQVLAQALAGEGVGAWSKGGVNRWYYRPSASVTTFSSTLSSSKTVAVSTSTPEIALLNSTTGSVIRQAAVPSVVRQLHFTHSYLLSGDSNGFLRCHDHRTGLRKEGGAENTVKAHASEMQGLQSSGYYVYTIGWGLRQSHPFPDPLVKIYDLRSMKGLSPIPFPAGPTFINLLPMRSSSLVITSNTGLVNIVDTSNPTSANEFYQVSAMSSILVCGANRSPGAFQLDTPAFISSAAISPTGAYMAFGDSEGVIHIMTAADEDMPFNGWDGQPVEWGDTPDPLPEIQWTDSTPLNSVGLPHYNTLLLSSWSPQLVSVKVPTAPMRIPQSVLSTIKINDGIAYAPLPRELKGRRNVITVAAPKDQGRFRSGKQKSDPHVELVGATDNPDEAPSRYRKVEIEYSKFGVEDFDFAFFNKTEFSGLETHILNSYTNALLQVLHYCLPIRTVAKSHTTTSCPNEHCLLCELGFVSRMLEDAKGTNCQSSNFCKTVGVLAQSVNAIELIDFGGDFAETNYAQMIQMFHRFLLDHLAVEEESYPINTPLLPLDPSFPQRTAGLLPITQLLGMYSRSAFTCTYCKAVRENEQITFVVDLMYPPKGVSGSERDFASILKTSILRQVSHKTSCPNCKVVRTFDSNRFVSTSDLPPILAVNSNVYSEENLDYWLDFRKQRFLTPVVELPGQFIEREKPSSVTYNLRAIIIQVLSKEKLSHLVAIVKVPEAEQLERLHSPWFVFNDFLVQNISEEEALSFPGKWKVPAVLYLERADCQGNFDYSGLSDRIDPSILSQDTSISKHRDASLIKHEPLGHKELPGPGTLVSIDAEFVQMQREETEYRSDGTKKVLRPARLSLARVSVLRGSGPKHGVPFIDDHIHTSEIIVDYLTEFSGIRYLEDGDLEPHTSPYTLTPLKVVYKKLRLLVDSGCIFIGHGLSNDFRIINIYVPPEQVIDTVDLYFLRERQRRLSLRFLSWFVLHENIQTDTHDSIEDARSALMLYKAYQGFEERGTFDEKLDELYREGPKHNWKPPAPLRTETASPAVPPPAAQAASQPNALPIMRSSMTPAPFVPKGFQGGAFGGFQQSGQSSHTHRPICTVYSCLYEEGPRDRDYSIGRHSTPQSRTGSSPRLASEAAGMEQKDVEDDESPAHRVARGLARETSAALRCAAWRMVFREEPTLLSRYV</sequence>
<comment type="caution">
    <text evidence="1">The sequence shown here is derived from an EMBL/GenBank/DDBJ whole genome shotgun (WGS) entry which is preliminary data.</text>
</comment>